<gene>
    <name evidence="1" type="ORF">E7101_10930</name>
</gene>
<evidence type="ECO:0000313" key="2">
    <source>
        <dbReference type="Proteomes" id="UP000806522"/>
    </source>
</evidence>
<dbReference type="CDD" id="cd07177">
    <property type="entry name" value="terB_like"/>
    <property type="match status" value="1"/>
</dbReference>
<accession>A0A9D5P2T3</accession>
<organism evidence="1 2">
    <name type="scientific">Xylanibacter ruminicola</name>
    <name type="common">Prevotella ruminicola</name>
    <dbReference type="NCBI Taxonomy" id="839"/>
    <lineage>
        <taxon>Bacteria</taxon>
        <taxon>Pseudomonadati</taxon>
        <taxon>Bacteroidota</taxon>
        <taxon>Bacteroidia</taxon>
        <taxon>Bacteroidales</taxon>
        <taxon>Prevotellaceae</taxon>
        <taxon>Xylanibacter</taxon>
    </lineage>
</organism>
<evidence type="ECO:0000313" key="1">
    <source>
        <dbReference type="EMBL" id="MBE6271447.1"/>
    </source>
</evidence>
<dbReference type="Proteomes" id="UP000806522">
    <property type="component" value="Unassembled WGS sequence"/>
</dbReference>
<dbReference type="EMBL" id="SUYC01000012">
    <property type="protein sequence ID" value="MBE6271447.1"/>
    <property type="molecule type" value="Genomic_DNA"/>
</dbReference>
<sequence length="148" mass="16983">MGIVDWFTNDLSTEERALTRDLLSVAIADHEFSEEEQKTILEICETEDISLVEMMDSIRDKKSGAKLLRSTDEKKRYLLHLIKMMSADGRFPSLELHIIEVVAKKLEVNPMQLLSFVLDEISESRISKDDGLVIINNFVKHYITIGLE</sequence>
<protein>
    <submittedName>
        <fullName evidence="1">TerB family tellurite resistance protein</fullName>
    </submittedName>
</protein>
<name>A0A9D5P2T3_XYLRU</name>
<dbReference type="InterPro" id="IPR029024">
    <property type="entry name" value="TerB-like"/>
</dbReference>
<proteinExistence type="predicted"/>
<dbReference type="Gene3D" id="1.10.3680.10">
    <property type="entry name" value="TerB-like"/>
    <property type="match status" value="1"/>
</dbReference>
<dbReference type="AlphaFoldDB" id="A0A9D5P2T3"/>
<dbReference type="SUPFAM" id="SSF158682">
    <property type="entry name" value="TerB-like"/>
    <property type="match status" value="1"/>
</dbReference>
<reference evidence="1" key="1">
    <citation type="submission" date="2019-04" db="EMBL/GenBank/DDBJ databases">
        <title>Evolution of Biomass-Degrading Anaerobic Consortia Revealed by Metagenomics.</title>
        <authorList>
            <person name="Peng X."/>
        </authorList>
    </citation>
    <scope>NUCLEOTIDE SEQUENCE</scope>
    <source>
        <strain evidence="1">SIG140</strain>
    </source>
</reference>
<comment type="caution">
    <text evidence="1">The sequence shown here is derived from an EMBL/GenBank/DDBJ whole genome shotgun (WGS) entry which is preliminary data.</text>
</comment>